<comment type="caution">
    <text evidence="1">The sequence shown here is derived from an EMBL/GenBank/DDBJ whole genome shotgun (WGS) entry which is preliminary data.</text>
</comment>
<reference evidence="1 2" key="1">
    <citation type="submission" date="2023-11" db="EMBL/GenBank/DDBJ databases">
        <title>Draft genome sequence of a psychrophilic Clostridium strain from permafrost water brine.</title>
        <authorList>
            <person name="Shcherbakova V.A."/>
            <person name="Trubitsyn V.E."/>
            <person name="Zakharyuk A.G."/>
        </authorList>
    </citation>
    <scope>NUCLEOTIDE SEQUENCE [LARGE SCALE GENOMIC DNA]</scope>
    <source>
        <strain evidence="1 2">14F</strain>
    </source>
</reference>
<protein>
    <submittedName>
        <fullName evidence="1">Uncharacterized protein</fullName>
    </submittedName>
</protein>
<dbReference type="EMBL" id="JAZHFS010000046">
    <property type="protein sequence ID" value="MEF2115277.1"/>
    <property type="molecule type" value="Genomic_DNA"/>
</dbReference>
<organism evidence="1 2">
    <name type="scientific">Clostridium frigoriphilum</name>
    <dbReference type="NCBI Taxonomy" id="443253"/>
    <lineage>
        <taxon>Bacteria</taxon>
        <taxon>Bacillati</taxon>
        <taxon>Bacillota</taxon>
        <taxon>Clostridia</taxon>
        <taxon>Eubacteriales</taxon>
        <taxon>Clostridiaceae</taxon>
        <taxon>Clostridium</taxon>
    </lineage>
</organism>
<dbReference type="Proteomes" id="UP001498469">
    <property type="component" value="Unassembled WGS sequence"/>
</dbReference>
<keyword evidence="2" id="KW-1185">Reference proteome</keyword>
<dbReference type="RefSeq" id="WP_331703046.1">
    <property type="nucleotide sequence ID" value="NZ_JAZHFS010000046.1"/>
</dbReference>
<evidence type="ECO:0000313" key="2">
    <source>
        <dbReference type="Proteomes" id="UP001498469"/>
    </source>
</evidence>
<gene>
    <name evidence="1" type="ORF">SJI18_23650</name>
</gene>
<feature type="non-terminal residue" evidence="1">
    <location>
        <position position="1"/>
    </location>
</feature>
<name>A0ABU7UV96_9CLOT</name>
<accession>A0ABU7UV96</accession>
<evidence type="ECO:0000313" key="1">
    <source>
        <dbReference type="EMBL" id="MEF2115277.1"/>
    </source>
</evidence>
<proteinExistence type="predicted"/>
<sequence length="66" mass="7860">RRHFGFIELMMNYVLFDKAVFERLLLNKWLKELNARICECIGTDARNLQIGHSYFLEKEKPISSRG</sequence>